<reference evidence="1 2" key="1">
    <citation type="submission" date="2016-10" db="EMBL/GenBank/DDBJ databases">
        <title>The Draft Genome Sequence of the Potato Rhizosphere Bacteria Ochrobactrum sp. IPA7.2.</title>
        <authorList>
            <person name="Gogoleva N.E."/>
            <person name="Khlopko Y.A."/>
            <person name="Burygin G.L."/>
            <person name="Plotnikov A.O."/>
        </authorList>
    </citation>
    <scope>NUCLEOTIDE SEQUENCE [LARGE SCALE GENOMIC DNA]</scope>
    <source>
        <strain evidence="1 2">IPA7.2</strain>
    </source>
</reference>
<sequence length="231" mass="25980">MKVAITNFSGNTGKTTTAKHLFLPRMKDAIFIAVESINSDEGGDETVRGKQYGQLNEQLLMIDEAVIDVGASNVEDFFKLMQQYKGSHEDFDYFIVPAVKDSKQIKDTIATIEALSLMGIPSKKIRVVFNRLESDETVEDAFYPLFAYHEDKKAFTLRPKAVIHYSELYQKMRAYQTGIPELLADTTDYKAKMRETQDPAEKARAAAMISMRRLAGSAQDNLDAVYAALLK</sequence>
<organism evidence="1 2">
    <name type="scientific">Brucella cytisi</name>
    <dbReference type="NCBI Taxonomy" id="407152"/>
    <lineage>
        <taxon>Bacteria</taxon>
        <taxon>Pseudomonadati</taxon>
        <taxon>Pseudomonadota</taxon>
        <taxon>Alphaproteobacteria</taxon>
        <taxon>Hyphomicrobiales</taxon>
        <taxon>Brucellaceae</taxon>
        <taxon>Brucella/Ochrobactrum group</taxon>
        <taxon>Brucella</taxon>
    </lineage>
</organism>
<proteinExistence type="predicted"/>
<dbReference type="RefSeq" id="WP_071634509.1">
    <property type="nucleotide sequence ID" value="NZ_MOEC01000060.1"/>
</dbReference>
<dbReference type="SUPFAM" id="SSF52540">
    <property type="entry name" value="P-loop containing nucleoside triphosphate hydrolases"/>
    <property type="match status" value="1"/>
</dbReference>
<dbReference type="InterPro" id="IPR047985">
    <property type="entry name" value="StbB-like"/>
</dbReference>
<evidence type="ECO:0000313" key="1">
    <source>
        <dbReference type="EMBL" id="OIS90318.1"/>
    </source>
</evidence>
<comment type="caution">
    <text evidence="1">The sequence shown here is derived from an EMBL/GenBank/DDBJ whole genome shotgun (WGS) entry which is preliminary data.</text>
</comment>
<dbReference type="Proteomes" id="UP000182985">
    <property type="component" value="Unassembled WGS sequence"/>
</dbReference>
<accession>A0A1J6HXV5</accession>
<dbReference type="OrthoDB" id="5877230at2"/>
<evidence type="ECO:0008006" key="3">
    <source>
        <dbReference type="Google" id="ProtNLM"/>
    </source>
</evidence>
<name>A0A1J6HXV5_9HYPH</name>
<gene>
    <name evidence="1" type="ORF">BLA27_27395</name>
</gene>
<dbReference type="AlphaFoldDB" id="A0A1J6HXV5"/>
<keyword evidence="2" id="KW-1185">Reference proteome</keyword>
<dbReference type="EMBL" id="MOEC01000060">
    <property type="protein sequence ID" value="OIS90318.1"/>
    <property type="molecule type" value="Genomic_DNA"/>
</dbReference>
<dbReference type="InterPro" id="IPR027417">
    <property type="entry name" value="P-loop_NTPase"/>
</dbReference>
<protein>
    <recommendedName>
        <fullName evidence="3">Stability protein StdB</fullName>
    </recommendedName>
</protein>
<evidence type="ECO:0000313" key="2">
    <source>
        <dbReference type="Proteomes" id="UP000182985"/>
    </source>
</evidence>
<dbReference type="NCBIfam" id="NF041292">
    <property type="entry name" value="StbB"/>
    <property type="match status" value="1"/>
</dbReference>